<dbReference type="Proteomes" id="UP001172082">
    <property type="component" value="Unassembled WGS sequence"/>
</dbReference>
<organism evidence="2 3">
    <name type="scientific">Splendidivirga corallicola</name>
    <dbReference type="NCBI Taxonomy" id="3051826"/>
    <lineage>
        <taxon>Bacteria</taxon>
        <taxon>Pseudomonadati</taxon>
        <taxon>Bacteroidota</taxon>
        <taxon>Cytophagia</taxon>
        <taxon>Cytophagales</taxon>
        <taxon>Splendidivirgaceae</taxon>
        <taxon>Splendidivirga</taxon>
    </lineage>
</organism>
<dbReference type="RefSeq" id="WP_346753115.1">
    <property type="nucleotide sequence ID" value="NZ_JAUJEA010000006.1"/>
</dbReference>
<name>A0ABT8KSC9_9BACT</name>
<proteinExistence type="predicted"/>
<sequence>MRKIYTLLSLLCFLASTAYASETKFTEDFIFGKPEIKSISILTFGPEGILFIGDSKNGTVVAVDLGDNQSPASPGAFNLDDVEGKLGALLGTTRDNVIIHDLAVNPISQNIYLSVSKGDASQVGFWKLPNDIGYAEILLKITPDKKIQEISLDQVKYSTTNVPSPAKEGDKNWRKSDKRTETITDMSYADGKLFIAGLSNEEFASSLRVLPFPFKDNAATISTIEIWHGAHGKFETTAPIRTFLPYTVNQEPQLLAAYTCTPLVSIPIKDLKNGKHVKSKTLAELGARNMPLDIIAFKKNGKNKILIANTSRSLMSIDVEDIEKQKEAVTHDVEGLNTAGVPYMALPAVGVMQIDNLNDDFVLGLQRMPNGSLDLRSFPTKYL</sequence>
<accession>A0ABT8KSC9</accession>
<reference evidence="2" key="1">
    <citation type="submission" date="2023-06" db="EMBL/GenBank/DDBJ databases">
        <title>Genomic of Parafulvivirga corallium.</title>
        <authorList>
            <person name="Wang G."/>
        </authorList>
    </citation>
    <scope>NUCLEOTIDE SEQUENCE</scope>
    <source>
        <strain evidence="2">BMA10</strain>
    </source>
</reference>
<feature type="chain" id="PRO_5047335219" evidence="1">
    <location>
        <begin position="21"/>
        <end position="383"/>
    </location>
</feature>
<dbReference type="SUPFAM" id="SSF101898">
    <property type="entry name" value="NHL repeat"/>
    <property type="match status" value="1"/>
</dbReference>
<keyword evidence="1" id="KW-0732">Signal</keyword>
<protein>
    <submittedName>
        <fullName evidence="2">Uncharacterized protein</fullName>
    </submittedName>
</protein>
<dbReference type="EMBL" id="JAUJEA010000006">
    <property type="protein sequence ID" value="MDN5203093.1"/>
    <property type="molecule type" value="Genomic_DNA"/>
</dbReference>
<evidence type="ECO:0000256" key="1">
    <source>
        <dbReference type="SAM" id="SignalP"/>
    </source>
</evidence>
<gene>
    <name evidence="2" type="ORF">QQ008_17015</name>
</gene>
<evidence type="ECO:0000313" key="3">
    <source>
        <dbReference type="Proteomes" id="UP001172082"/>
    </source>
</evidence>
<keyword evidence="3" id="KW-1185">Reference proteome</keyword>
<comment type="caution">
    <text evidence="2">The sequence shown here is derived from an EMBL/GenBank/DDBJ whole genome shotgun (WGS) entry which is preliminary data.</text>
</comment>
<evidence type="ECO:0000313" key="2">
    <source>
        <dbReference type="EMBL" id="MDN5203093.1"/>
    </source>
</evidence>
<feature type="signal peptide" evidence="1">
    <location>
        <begin position="1"/>
        <end position="20"/>
    </location>
</feature>